<feature type="transmembrane region" description="Helical" evidence="1">
    <location>
        <begin position="479"/>
        <end position="499"/>
    </location>
</feature>
<comment type="caution">
    <text evidence="2">The sequence shown here is derived from an EMBL/GenBank/DDBJ whole genome shotgun (WGS) entry which is preliminary data.</text>
</comment>
<feature type="transmembrane region" description="Helical" evidence="1">
    <location>
        <begin position="177"/>
        <end position="197"/>
    </location>
</feature>
<keyword evidence="1" id="KW-0472">Membrane</keyword>
<organism evidence="2 3">
    <name type="scientific">Porites lobata</name>
    <dbReference type="NCBI Taxonomy" id="104759"/>
    <lineage>
        <taxon>Eukaryota</taxon>
        <taxon>Metazoa</taxon>
        <taxon>Cnidaria</taxon>
        <taxon>Anthozoa</taxon>
        <taxon>Hexacorallia</taxon>
        <taxon>Scleractinia</taxon>
        <taxon>Fungiina</taxon>
        <taxon>Poritidae</taxon>
        <taxon>Porites</taxon>
    </lineage>
</organism>
<dbReference type="EMBL" id="CALNXK010000040">
    <property type="protein sequence ID" value="CAH3125025.1"/>
    <property type="molecule type" value="Genomic_DNA"/>
</dbReference>
<feature type="transmembrane region" description="Helical" evidence="1">
    <location>
        <begin position="293"/>
        <end position="321"/>
    </location>
</feature>
<dbReference type="Proteomes" id="UP001159405">
    <property type="component" value="Unassembled WGS sequence"/>
</dbReference>
<gene>
    <name evidence="2" type="ORF">PLOB_00031554</name>
</gene>
<feature type="transmembrane region" description="Helical" evidence="1">
    <location>
        <begin position="379"/>
        <end position="398"/>
    </location>
</feature>
<feature type="non-terminal residue" evidence="2">
    <location>
        <position position="527"/>
    </location>
</feature>
<accession>A0ABN8P167</accession>
<feature type="transmembrane region" description="Helical" evidence="1">
    <location>
        <begin position="456"/>
        <end position="473"/>
    </location>
</feature>
<evidence type="ECO:0000313" key="2">
    <source>
        <dbReference type="EMBL" id="CAH3125025.1"/>
    </source>
</evidence>
<name>A0ABN8P167_9CNID</name>
<keyword evidence="1" id="KW-1133">Transmembrane helix</keyword>
<sequence length="527" mass="59502">MEQNCRKLNCKVTPVGENLESEFRLKASEKGVRIVYLNLKIGNNSYNPLDLPDEFLPDRWVWARSNNEPMLSLPFNFDILSLGLLNYQVGSMTVPLRDEPNGCLAGLNSTCQNLAVGRGLLDNVTLSESGNTGVVCVGMILMKLSPSINYHCCSSNVSSIHCDLSVVGSKWLQAIKAVLYCLSAVVVLYCPAFLLLLPDCIFNLQNECNQEEMTENQLPLGVRNEYQRIQSEEENRLSRNTDEIPVDDASPVTCSTFLLGSLLYLHNRSLRKVVGLSTCYLMMNYRGSRVRRALFSLWLSFSCLFTLFLGLVLAAICLFLLLVSGVFLFICFMGFFYLFTLYLLIILFILFAGVYILCTFFVGILGFTTMGLVLNVEIVTPYVSFLVVATTNVYFCYAKLQRNYTEVKEFILKYRQQELDSISGTDQSTIPTNLFWFVSDEVLPVTTEICLMLRNMAVIVIFLFLTISSIIFFRNEYEISTPVSTIAVFISGAIPSLFFKGLTGGKNFSGWRKIQLERKIKVAVREY</sequence>
<evidence type="ECO:0000313" key="3">
    <source>
        <dbReference type="Proteomes" id="UP001159405"/>
    </source>
</evidence>
<protein>
    <submittedName>
        <fullName evidence="2">Uncharacterized protein</fullName>
    </submittedName>
</protein>
<evidence type="ECO:0000256" key="1">
    <source>
        <dbReference type="SAM" id="Phobius"/>
    </source>
</evidence>
<keyword evidence="3" id="KW-1185">Reference proteome</keyword>
<reference evidence="2 3" key="1">
    <citation type="submission" date="2022-05" db="EMBL/GenBank/DDBJ databases">
        <authorList>
            <consortium name="Genoscope - CEA"/>
            <person name="William W."/>
        </authorList>
    </citation>
    <scope>NUCLEOTIDE SEQUENCE [LARGE SCALE GENOMIC DNA]</scope>
</reference>
<feature type="transmembrane region" description="Helical" evidence="1">
    <location>
        <begin position="354"/>
        <end position="373"/>
    </location>
</feature>
<feature type="transmembrane region" description="Helical" evidence="1">
    <location>
        <begin position="249"/>
        <end position="265"/>
    </location>
</feature>
<proteinExistence type="predicted"/>
<keyword evidence="1" id="KW-0812">Transmembrane</keyword>
<feature type="transmembrane region" description="Helical" evidence="1">
    <location>
        <begin position="327"/>
        <end position="347"/>
    </location>
</feature>